<evidence type="ECO:0000259" key="1">
    <source>
        <dbReference type="Pfam" id="PF04991"/>
    </source>
</evidence>
<dbReference type="RefSeq" id="WP_033162444.1">
    <property type="nucleotide sequence ID" value="NZ_FNYK01000073.1"/>
</dbReference>
<dbReference type="GeneID" id="54119848"/>
<organism evidence="2 3">
    <name type="scientific">Sharpea azabuensis</name>
    <dbReference type="NCBI Taxonomy" id="322505"/>
    <lineage>
        <taxon>Bacteria</taxon>
        <taxon>Bacillati</taxon>
        <taxon>Bacillota</taxon>
        <taxon>Erysipelotrichia</taxon>
        <taxon>Erysipelotrichales</taxon>
        <taxon>Coprobacillaceae</taxon>
        <taxon>Sharpea</taxon>
    </lineage>
</organism>
<accession>A0A1H6X5Z8</accession>
<dbReference type="InterPro" id="IPR007074">
    <property type="entry name" value="LicD/FKTN/FKRP_NTP_transf"/>
</dbReference>
<dbReference type="GO" id="GO:0016740">
    <property type="term" value="F:transferase activity"/>
    <property type="evidence" value="ECO:0007669"/>
    <property type="project" value="UniProtKB-KW"/>
</dbReference>
<evidence type="ECO:0000313" key="2">
    <source>
        <dbReference type="EMBL" id="SEJ20282.1"/>
    </source>
</evidence>
<dbReference type="Proteomes" id="UP000183028">
    <property type="component" value="Unassembled WGS sequence"/>
</dbReference>
<protein>
    <submittedName>
        <fullName evidence="2">Lipopolysaccharide cholinephosphotransferase</fullName>
    </submittedName>
</protein>
<dbReference type="EMBL" id="FNYK01000073">
    <property type="protein sequence ID" value="SEJ20282.1"/>
    <property type="molecule type" value="Genomic_DNA"/>
</dbReference>
<dbReference type="OrthoDB" id="9786100at2"/>
<feature type="domain" description="LicD/FKTN/FKRP nucleotidyltransferase" evidence="1">
    <location>
        <begin position="26"/>
        <end position="249"/>
    </location>
</feature>
<dbReference type="PANTHER" id="PTHR43404:SF2">
    <property type="entry name" value="LIPOPOLYSACCHARIDE CHOLINEPHOSPHOTRANSFERASE LICD"/>
    <property type="match status" value="1"/>
</dbReference>
<gene>
    <name evidence="2" type="ORF">SAMN04487834_10739</name>
</gene>
<keyword evidence="2" id="KW-0808">Transferase</keyword>
<dbReference type="AlphaFoldDB" id="A0A1H6X5Z8"/>
<reference evidence="3" key="1">
    <citation type="submission" date="2016-10" db="EMBL/GenBank/DDBJ databases">
        <authorList>
            <person name="Varghese N."/>
        </authorList>
    </citation>
    <scope>NUCLEOTIDE SEQUENCE [LARGE SCALE GENOMIC DNA]</scope>
    <source>
        <strain evidence="3">DSM 20406</strain>
    </source>
</reference>
<dbReference type="InterPro" id="IPR052942">
    <property type="entry name" value="LPS_cholinephosphotransferase"/>
</dbReference>
<proteinExistence type="predicted"/>
<keyword evidence="3" id="KW-1185">Reference proteome</keyword>
<name>A0A1H6X5Z8_9FIRM</name>
<dbReference type="PANTHER" id="PTHR43404">
    <property type="entry name" value="LIPOPOLYSACCHARIDE CHOLINEPHOSPHOTRANSFERASE LICD"/>
    <property type="match status" value="1"/>
</dbReference>
<dbReference type="Pfam" id="PF04991">
    <property type="entry name" value="LicD"/>
    <property type="match status" value="1"/>
</dbReference>
<sequence length="271" mass="32145">MKQIESNEIQPILLNLLKQFKKYATQHEFEFLLCGGSLLGAVRHEGFIPWDDDIDLHITKDTFEKLMALTKENPYIDEEKRYKIIAPGNKDYIYPYFKLIDTKTILYEENIKKRYAVGVWIDIFCLSYLPENDEEYLPLFNKQQHYKKINKFLIAGDFASPALRFFSPILRLIQKLLNVFGITSSWCSKKILSLDTLKSSNIIGNIHWPSSTRDRFEKNWFDRTVELQFEDDVYLAPIEYDKVLKTLYGDYMKLPPEKDRVMHSFEAYYVE</sequence>
<dbReference type="GO" id="GO:0009100">
    <property type="term" value="P:glycoprotein metabolic process"/>
    <property type="evidence" value="ECO:0007669"/>
    <property type="project" value="UniProtKB-ARBA"/>
</dbReference>
<dbReference type="eggNOG" id="COG3475">
    <property type="taxonomic scope" value="Bacteria"/>
</dbReference>
<evidence type="ECO:0000313" key="3">
    <source>
        <dbReference type="Proteomes" id="UP000183028"/>
    </source>
</evidence>